<protein>
    <submittedName>
        <fullName evidence="2">Uncharacterized protein</fullName>
    </submittedName>
</protein>
<accession>A0A8S9MPD6</accession>
<feature type="region of interest" description="Disordered" evidence="1">
    <location>
        <begin position="1"/>
        <end position="29"/>
    </location>
</feature>
<reference evidence="2" key="1">
    <citation type="submission" date="2019-12" db="EMBL/GenBank/DDBJ databases">
        <title>Genome sequencing and annotation of Brassica cretica.</title>
        <authorList>
            <person name="Studholme D.J."/>
            <person name="Sarris P.F."/>
        </authorList>
    </citation>
    <scope>NUCLEOTIDE SEQUENCE</scope>
    <source>
        <strain evidence="2">PFS-001/15</strain>
        <tissue evidence="2">Leaf</tissue>
    </source>
</reference>
<proteinExistence type="predicted"/>
<comment type="caution">
    <text evidence="2">The sequence shown here is derived from an EMBL/GenBank/DDBJ whole genome shotgun (WGS) entry which is preliminary data.</text>
</comment>
<evidence type="ECO:0000313" key="3">
    <source>
        <dbReference type="Proteomes" id="UP000712281"/>
    </source>
</evidence>
<evidence type="ECO:0000313" key="2">
    <source>
        <dbReference type="EMBL" id="KAF2619149.1"/>
    </source>
</evidence>
<organism evidence="2 3">
    <name type="scientific">Brassica cretica</name>
    <name type="common">Mustard</name>
    <dbReference type="NCBI Taxonomy" id="69181"/>
    <lineage>
        <taxon>Eukaryota</taxon>
        <taxon>Viridiplantae</taxon>
        <taxon>Streptophyta</taxon>
        <taxon>Embryophyta</taxon>
        <taxon>Tracheophyta</taxon>
        <taxon>Spermatophyta</taxon>
        <taxon>Magnoliopsida</taxon>
        <taxon>eudicotyledons</taxon>
        <taxon>Gunneridae</taxon>
        <taxon>Pentapetalae</taxon>
        <taxon>rosids</taxon>
        <taxon>malvids</taxon>
        <taxon>Brassicales</taxon>
        <taxon>Brassicaceae</taxon>
        <taxon>Brassiceae</taxon>
        <taxon>Brassica</taxon>
    </lineage>
</organism>
<evidence type="ECO:0000256" key="1">
    <source>
        <dbReference type="SAM" id="MobiDB-lite"/>
    </source>
</evidence>
<dbReference type="Proteomes" id="UP000712281">
    <property type="component" value="Unassembled WGS sequence"/>
</dbReference>
<gene>
    <name evidence="2" type="ORF">F2Q68_00038227</name>
</gene>
<dbReference type="AlphaFoldDB" id="A0A8S9MPD6"/>
<name>A0A8S9MPD6_BRACR</name>
<sequence length="171" mass="18170">MTVGPEYDPQSKEVKEGSSQNKVKAGKVKEGGGCECPTPNGDVIQVCKYKSSHVAKVSRRSGSYSGIWWLSQYDMAGFLALATHLSLRSHGVGGSVSCGATVSFYFTAVLFELPAMILSVDGFCDFLSLSVKNLTSGSCFRFVPVEQPVRSSVDDFPVGQFGGALSLGHVS</sequence>
<dbReference type="EMBL" id="QGKW02000007">
    <property type="protein sequence ID" value="KAF2619149.1"/>
    <property type="molecule type" value="Genomic_DNA"/>
</dbReference>